<reference evidence="1" key="1">
    <citation type="submission" date="2023-07" db="EMBL/GenBank/DDBJ databases">
        <title>Degradation of tert-butanol by M. austroafricanum TBA100.</title>
        <authorList>
            <person name="Helbich S."/>
            <person name="Vainshtein Y."/>
        </authorList>
    </citation>
    <scope>NUCLEOTIDE SEQUENCE</scope>
    <source>
        <strain evidence="1">TBA100</strain>
    </source>
</reference>
<protein>
    <submittedName>
        <fullName evidence="1">Nuclear transport factor 2 family protein</fullName>
    </submittedName>
</protein>
<keyword evidence="2" id="KW-1185">Reference proteome</keyword>
<organism evidence="1 2">
    <name type="scientific">Mycolicibacterium austroafricanum</name>
    <name type="common">Mycobacterium austroafricanum</name>
    <dbReference type="NCBI Taxonomy" id="39687"/>
    <lineage>
        <taxon>Bacteria</taxon>
        <taxon>Bacillati</taxon>
        <taxon>Actinomycetota</taxon>
        <taxon>Actinomycetes</taxon>
        <taxon>Mycobacteriales</taxon>
        <taxon>Mycobacteriaceae</taxon>
        <taxon>Mycolicibacterium</taxon>
    </lineage>
</organism>
<dbReference type="RefSeq" id="WP_301161665.1">
    <property type="nucleotide sequence ID" value="NZ_JAUHTC010000075.1"/>
</dbReference>
<name>A0ABT8HIB1_MYCAO</name>
<accession>A0ABT8HIB1</accession>
<dbReference type="EMBL" id="JAUHTC010000075">
    <property type="protein sequence ID" value="MDN4520510.1"/>
    <property type="molecule type" value="Genomic_DNA"/>
</dbReference>
<comment type="caution">
    <text evidence="1">The sequence shown here is derived from an EMBL/GenBank/DDBJ whole genome shotgun (WGS) entry which is preliminary data.</text>
</comment>
<evidence type="ECO:0000313" key="1">
    <source>
        <dbReference type="EMBL" id="MDN4520510.1"/>
    </source>
</evidence>
<sequence length="161" mass="17842">MSSQAQTEKRVARLEDTVAIANTKMEFVRQIDTAINNGETLTTLPPSISDSAIMTIAAPLHATWTAQEGIAAMRHASFSLCFLGSEQIHLDEHDPDLAVGQWVSWHPMTLGGSAWLVAGRIRDEFARRNGRWQLTRIEFTPEICTPWQVGWGSQRLTGVIG</sequence>
<evidence type="ECO:0000313" key="2">
    <source>
        <dbReference type="Proteomes" id="UP001172687"/>
    </source>
</evidence>
<proteinExistence type="predicted"/>
<dbReference type="InterPro" id="IPR032710">
    <property type="entry name" value="NTF2-like_dom_sf"/>
</dbReference>
<gene>
    <name evidence="1" type="ORF">QYF68_22185</name>
</gene>
<dbReference type="SUPFAM" id="SSF54427">
    <property type="entry name" value="NTF2-like"/>
    <property type="match status" value="1"/>
</dbReference>
<dbReference type="Proteomes" id="UP001172687">
    <property type="component" value="Unassembled WGS sequence"/>
</dbReference>
<dbReference type="Gene3D" id="3.10.450.50">
    <property type="match status" value="1"/>
</dbReference>